<dbReference type="SUPFAM" id="SSF56300">
    <property type="entry name" value="Metallo-dependent phosphatases"/>
    <property type="match status" value="1"/>
</dbReference>
<reference evidence="4 5" key="1">
    <citation type="submission" date="2011-07" db="EMBL/GenBank/DDBJ databases">
        <authorList>
            <person name="Coyne R."/>
            <person name="Brami D."/>
            <person name="Johnson J."/>
            <person name="Hostetler J."/>
            <person name="Hannick L."/>
            <person name="Clark T."/>
            <person name="Cassidy-Hanley D."/>
            <person name="Inman J."/>
        </authorList>
    </citation>
    <scope>NUCLEOTIDE SEQUENCE [LARGE SCALE GENOMIC DNA]</scope>
    <source>
        <strain evidence="4 5">G5</strain>
    </source>
</reference>
<keyword evidence="5" id="KW-1185">Reference proteome</keyword>
<evidence type="ECO:0000259" key="3">
    <source>
        <dbReference type="Pfam" id="PF12850"/>
    </source>
</evidence>
<sequence>MTDLVNDNFEDGEGELAIVFGDFHIPGKIHEIPQQFKELITPNKVQYVICTGNVGKSKETYSWIKSLAQVIYMVKGDQDDVVPWGTEEGIYNQLREYDSDIFISGYTHEYKTNKYEQKHFLNPGSITGVFSPLKKDPLPSFMVLEIKEKQVDVYFYQLQNNEVKIKKTSIFK</sequence>
<dbReference type="EMBL" id="GL983906">
    <property type="protein sequence ID" value="EGR31202.1"/>
    <property type="molecule type" value="Genomic_DNA"/>
</dbReference>
<dbReference type="Pfam" id="PF12850">
    <property type="entry name" value="Metallophos_2"/>
    <property type="match status" value="1"/>
</dbReference>
<organism evidence="4 5">
    <name type="scientific">Ichthyophthirius multifiliis</name>
    <name type="common">White spot disease agent</name>
    <name type="synonym">Ich</name>
    <dbReference type="NCBI Taxonomy" id="5932"/>
    <lineage>
        <taxon>Eukaryota</taxon>
        <taxon>Sar</taxon>
        <taxon>Alveolata</taxon>
        <taxon>Ciliophora</taxon>
        <taxon>Intramacronucleata</taxon>
        <taxon>Oligohymenophorea</taxon>
        <taxon>Hymenostomatida</taxon>
        <taxon>Ophryoglenina</taxon>
        <taxon>Ichthyophthirius</taxon>
    </lineage>
</organism>
<proteinExistence type="inferred from homology"/>
<evidence type="ECO:0000313" key="4">
    <source>
        <dbReference type="EMBL" id="EGR31202.1"/>
    </source>
</evidence>
<dbReference type="AlphaFoldDB" id="G0QU99"/>
<dbReference type="PANTHER" id="PTHR11124">
    <property type="entry name" value="VACUOLAR SORTING PROTEIN VPS29"/>
    <property type="match status" value="1"/>
</dbReference>
<gene>
    <name evidence="4" type="ORF">IMG5_115880</name>
</gene>
<evidence type="ECO:0000256" key="1">
    <source>
        <dbReference type="ARBA" id="ARBA00005945"/>
    </source>
</evidence>
<protein>
    <recommendedName>
        <fullName evidence="2">Vacuolar protein sorting-associated protein 29</fullName>
    </recommendedName>
</protein>
<evidence type="ECO:0000313" key="5">
    <source>
        <dbReference type="Proteomes" id="UP000008983"/>
    </source>
</evidence>
<dbReference type="GeneID" id="14907343"/>
<dbReference type="OMA" id="VQIGSWK"/>
<dbReference type="RefSeq" id="XP_004034688.1">
    <property type="nucleotide sequence ID" value="XM_004034640.1"/>
</dbReference>
<dbReference type="OrthoDB" id="10258130at2759"/>
<dbReference type="FunCoup" id="G0QU99">
    <property type="interactions" value="418"/>
</dbReference>
<dbReference type="InterPro" id="IPR029052">
    <property type="entry name" value="Metallo-depent_PP-like"/>
</dbReference>
<feature type="domain" description="Calcineurin-like phosphoesterase" evidence="3">
    <location>
        <begin position="95"/>
        <end position="148"/>
    </location>
</feature>
<dbReference type="Proteomes" id="UP000008983">
    <property type="component" value="Unassembled WGS sequence"/>
</dbReference>
<comment type="similarity">
    <text evidence="1">Belongs to the VPS29 family.</text>
</comment>
<dbReference type="STRING" id="857967.G0QU99"/>
<dbReference type="InParanoid" id="G0QU99"/>
<dbReference type="InterPro" id="IPR024654">
    <property type="entry name" value="Calcineurin-like_PHP_lpxH"/>
</dbReference>
<name>G0QU99_ICHMU</name>
<dbReference type="Gene3D" id="3.60.21.10">
    <property type="match status" value="2"/>
</dbReference>
<keyword evidence="4" id="KW-0378">Hydrolase</keyword>
<dbReference type="eggNOG" id="KOG3325">
    <property type="taxonomic scope" value="Eukaryota"/>
</dbReference>
<dbReference type="GO" id="GO:0016787">
    <property type="term" value="F:hydrolase activity"/>
    <property type="evidence" value="ECO:0007669"/>
    <property type="project" value="UniProtKB-KW"/>
</dbReference>
<accession>G0QU99</accession>
<dbReference type="InterPro" id="IPR000979">
    <property type="entry name" value="Phosphodiesterase_MJ0936/Vps29"/>
</dbReference>
<evidence type="ECO:0000256" key="2">
    <source>
        <dbReference type="ARBA" id="ARBA00017767"/>
    </source>
</evidence>